<sequence>MTKKEEILPIGSTKTDLAVSALKGLAGIIPGVGSIVGEIVGQVIPGQRMDRLELFAKSLHEQFKQIDETLNKKHFDKAEKIDLFEEGVIQSARAISQDRIEYISKIVAFGLTGEAQERIQAKRLLGILESLDDDQVIILSSYLHKNRDDQAFRTTHADILRPVPVHLRSDAVEVDKGTLHQLAQTQLRTLDLISYRYSKPAKGQLPEFDEKTGMMKAGSTSLTPLGRLLLQRIGLAGTRDY</sequence>
<keyword evidence="2" id="KW-1185">Reference proteome</keyword>
<reference evidence="1 2" key="1">
    <citation type="submission" date="2020-08" db="EMBL/GenBank/DDBJ databases">
        <title>Genomic Encyclopedia of Type Strains, Phase IV (KMG-IV): sequencing the most valuable type-strain genomes for metagenomic binning, comparative biology and taxonomic classification.</title>
        <authorList>
            <person name="Goeker M."/>
        </authorList>
    </citation>
    <scope>NUCLEOTIDE SEQUENCE [LARGE SCALE GENOMIC DNA]</scope>
    <source>
        <strain evidence="1 2">DSM 100039</strain>
    </source>
</reference>
<comment type="caution">
    <text evidence="1">The sequence shown here is derived from an EMBL/GenBank/DDBJ whole genome shotgun (WGS) entry which is preliminary data.</text>
</comment>
<dbReference type="AlphaFoldDB" id="A0A841PVU5"/>
<accession>A0A841PVU5</accession>
<dbReference type="EMBL" id="JACHEF010000017">
    <property type="protein sequence ID" value="MBB6414252.1"/>
    <property type="molecule type" value="Genomic_DNA"/>
</dbReference>
<dbReference type="Proteomes" id="UP000556329">
    <property type="component" value="Unassembled WGS sequence"/>
</dbReference>
<proteinExistence type="predicted"/>
<evidence type="ECO:0008006" key="3">
    <source>
        <dbReference type="Google" id="ProtNLM"/>
    </source>
</evidence>
<name>A0A841PVU5_9HYPH</name>
<evidence type="ECO:0000313" key="2">
    <source>
        <dbReference type="Proteomes" id="UP000556329"/>
    </source>
</evidence>
<dbReference type="RefSeq" id="WP_184879203.1">
    <property type="nucleotide sequence ID" value="NZ_JACHEF010000017.1"/>
</dbReference>
<gene>
    <name evidence="1" type="ORF">HNQ71_006961</name>
</gene>
<organism evidence="1 2">
    <name type="scientific">Mesorhizobium sangaii</name>
    <dbReference type="NCBI Taxonomy" id="505389"/>
    <lineage>
        <taxon>Bacteria</taxon>
        <taxon>Pseudomonadati</taxon>
        <taxon>Pseudomonadota</taxon>
        <taxon>Alphaproteobacteria</taxon>
        <taxon>Hyphomicrobiales</taxon>
        <taxon>Phyllobacteriaceae</taxon>
        <taxon>Mesorhizobium</taxon>
    </lineage>
</organism>
<protein>
    <recommendedName>
        <fullName evidence="3">DUF4393 domain-containing protein</fullName>
    </recommendedName>
</protein>
<evidence type="ECO:0000313" key="1">
    <source>
        <dbReference type="EMBL" id="MBB6414252.1"/>
    </source>
</evidence>